<gene>
    <name evidence="1" type="ORF">RE431_04775</name>
</gene>
<organism evidence="1 2">
    <name type="scientific">Christiangramia sediminicola</name>
    <dbReference type="NCBI Taxonomy" id="3073267"/>
    <lineage>
        <taxon>Bacteria</taxon>
        <taxon>Pseudomonadati</taxon>
        <taxon>Bacteroidota</taxon>
        <taxon>Flavobacteriia</taxon>
        <taxon>Flavobacteriales</taxon>
        <taxon>Flavobacteriaceae</taxon>
        <taxon>Christiangramia</taxon>
    </lineage>
</organism>
<evidence type="ECO:0008006" key="3">
    <source>
        <dbReference type="Google" id="ProtNLM"/>
    </source>
</evidence>
<dbReference type="PROSITE" id="PS51257">
    <property type="entry name" value="PROKAR_LIPOPROTEIN"/>
    <property type="match status" value="1"/>
</dbReference>
<dbReference type="Proteomes" id="UP001257234">
    <property type="component" value="Unassembled WGS sequence"/>
</dbReference>
<keyword evidence="2" id="KW-1185">Reference proteome</keyword>
<accession>A0ABU1ENI4</accession>
<dbReference type="RefSeq" id="WP_309560825.1">
    <property type="nucleotide sequence ID" value="NZ_JAVJIU010000002.1"/>
</dbReference>
<sequence length="179" mass="21099">MIKRLLIIFPIFIFSFGCQNKDKNEQGKNEKVDKSNFYLKDNIEIKFNNDTIPKNGFLKAILILKKSKFQQKNSKIIVAIEDSLDILKQNLSNERKTFLTIFQNLEYDSINRKFFKQYDPKKTVAFGKQMKNIGSHKLRGYVMEYYDIQVGPQYDITSDSLSKQRNKIYFEKTITVVPN</sequence>
<comment type="caution">
    <text evidence="1">The sequence shown here is derived from an EMBL/GenBank/DDBJ whole genome shotgun (WGS) entry which is preliminary data.</text>
</comment>
<protein>
    <recommendedName>
        <fullName evidence="3">Lipoprotein</fullName>
    </recommendedName>
</protein>
<evidence type="ECO:0000313" key="2">
    <source>
        <dbReference type="Proteomes" id="UP001257234"/>
    </source>
</evidence>
<proteinExistence type="predicted"/>
<evidence type="ECO:0000313" key="1">
    <source>
        <dbReference type="EMBL" id="MDR5589938.1"/>
    </source>
</evidence>
<name>A0ABU1ENI4_9FLAO</name>
<reference evidence="2" key="1">
    <citation type="submission" date="2023-07" db="EMBL/GenBank/DDBJ databases">
        <title>Christiangramia sp. SM2212., a novel bacterium of the family Flavobacteriaceae isolated from the sea sediment.</title>
        <authorList>
            <person name="Wang J."/>
            <person name="Zhang X."/>
        </authorList>
    </citation>
    <scope>NUCLEOTIDE SEQUENCE [LARGE SCALE GENOMIC DNA]</scope>
    <source>
        <strain evidence="2">SM2212</strain>
    </source>
</reference>
<dbReference type="EMBL" id="JAVJIU010000002">
    <property type="protein sequence ID" value="MDR5589938.1"/>
    <property type="molecule type" value="Genomic_DNA"/>
</dbReference>